<name>A0ABS3U5X8_9ACTN</name>
<dbReference type="Proteomes" id="UP000681341">
    <property type="component" value="Unassembled WGS sequence"/>
</dbReference>
<comment type="caution">
    <text evidence="2">The sequence shown here is derived from an EMBL/GenBank/DDBJ whole genome shotgun (WGS) entry which is preliminary data.</text>
</comment>
<keyword evidence="3" id="KW-1185">Reference proteome</keyword>
<feature type="chain" id="PRO_5046584953" evidence="1">
    <location>
        <begin position="19"/>
        <end position="394"/>
    </location>
</feature>
<accession>A0ABS3U5X8</accession>
<protein>
    <submittedName>
        <fullName evidence="2">Uncharacterized protein</fullName>
    </submittedName>
</protein>
<feature type="signal peptide" evidence="1">
    <location>
        <begin position="1"/>
        <end position="18"/>
    </location>
</feature>
<organism evidence="2 3">
    <name type="scientific">Glycomyces niveus</name>
    <dbReference type="NCBI Taxonomy" id="2820287"/>
    <lineage>
        <taxon>Bacteria</taxon>
        <taxon>Bacillati</taxon>
        <taxon>Actinomycetota</taxon>
        <taxon>Actinomycetes</taxon>
        <taxon>Glycomycetales</taxon>
        <taxon>Glycomycetaceae</taxon>
        <taxon>Glycomyces</taxon>
    </lineage>
</organism>
<proteinExistence type="predicted"/>
<gene>
    <name evidence="2" type="ORF">J5V16_13600</name>
</gene>
<dbReference type="PROSITE" id="PS51257">
    <property type="entry name" value="PROKAR_LIPOPROTEIN"/>
    <property type="match status" value="1"/>
</dbReference>
<dbReference type="EMBL" id="JAGFNP010000006">
    <property type="protein sequence ID" value="MBO3733856.1"/>
    <property type="molecule type" value="Genomic_DNA"/>
</dbReference>
<evidence type="ECO:0000313" key="3">
    <source>
        <dbReference type="Proteomes" id="UP000681341"/>
    </source>
</evidence>
<evidence type="ECO:0000313" key="2">
    <source>
        <dbReference type="EMBL" id="MBO3733856.1"/>
    </source>
</evidence>
<reference evidence="2 3" key="1">
    <citation type="submission" date="2021-03" db="EMBL/GenBank/DDBJ databases">
        <title>Glycomyces sp. nov., a novel actinomycete isolated from soil.</title>
        <authorList>
            <person name="Yang X."/>
            <person name="Xu X."/>
        </authorList>
    </citation>
    <scope>NUCLEOTIDE SEQUENCE [LARGE SCALE GENOMIC DNA]</scope>
    <source>
        <strain evidence="2 3">NEAU-S30</strain>
    </source>
</reference>
<keyword evidence="1" id="KW-0732">Signal</keyword>
<evidence type="ECO:0000256" key="1">
    <source>
        <dbReference type="SAM" id="SignalP"/>
    </source>
</evidence>
<dbReference type="RefSeq" id="WP_208496828.1">
    <property type="nucleotide sequence ID" value="NZ_JAGFNP010000006.1"/>
</dbReference>
<sequence>MLRKTRAAAALLALAALAACTDDGKGGGGDGASPEFEEPRLVDMVNESNRLLYELEVAENRIIQACLEEGGHTVHDQSWFDVPEPEKQDEVFGADDWGNWIPPVEEAEQYGLGIWSKIEEGLGTPEAEEYAAFKGYELEGLGEAEAGGAGLPDNGEFEALTPEQQYDWYVAYFGEAAASQEWGFLVGAEATDTGGGDDGEIDLGDDFAYVEPEPGGCRREMIDALYEGDLRQVQDPEGQEYRESTWEWRPVNPADDFAAIDAANLAYEEAIAGVKGELVQCLADKGHPGWEFDEEGSLPYVDYLYELYEGSSDVHDHPELPADAPTDFDGKKEFEIAFAVALAECGDETGYRESAEQAWGDSREAYYVSIETQVYAWQEEVRGILTTAQEVLEG</sequence>